<dbReference type="WBParaSite" id="Csp11.Scaffold630.g19245.t1">
    <property type="protein sequence ID" value="Csp11.Scaffold630.g19245.t1"/>
    <property type="gene ID" value="Csp11.Scaffold630.g19245"/>
</dbReference>
<organism evidence="1 2">
    <name type="scientific">Caenorhabditis tropicalis</name>
    <dbReference type="NCBI Taxonomy" id="1561998"/>
    <lineage>
        <taxon>Eukaryota</taxon>
        <taxon>Metazoa</taxon>
        <taxon>Ecdysozoa</taxon>
        <taxon>Nematoda</taxon>
        <taxon>Chromadorea</taxon>
        <taxon>Rhabditida</taxon>
        <taxon>Rhabditina</taxon>
        <taxon>Rhabditomorpha</taxon>
        <taxon>Rhabditoidea</taxon>
        <taxon>Rhabditidae</taxon>
        <taxon>Peloderinae</taxon>
        <taxon>Caenorhabditis</taxon>
    </lineage>
</organism>
<reference evidence="2" key="1">
    <citation type="submission" date="2016-11" db="UniProtKB">
        <authorList>
            <consortium name="WormBaseParasite"/>
        </authorList>
    </citation>
    <scope>IDENTIFICATION</scope>
</reference>
<keyword evidence="1" id="KW-1185">Reference proteome</keyword>
<name>A0A1I7UTP3_9PELO</name>
<sequence>MTCAIPNITIDFSENLFIQSGPNVFNDWQRVTKEVLGCLIAGELMRMSFCSNALLLRKESPHKQLLLANYLLDTFKKPSIYARFSETTLFATAWEFMRIINQRGLCTKMIYYYITSESSEFIPRILDECTEVTDLISIKATFPDDFVYTPSRPFKVAVLRISLTPTNWLNLQHFLSCREISVSFSMSSNRDPQLFNTFFRNWLDSDSPLKRFLYFQRDIAFAPIINGLSNEGINEGFNNEWIEVKRRDGSEFVIGRDLNYIYIMTKHNHLEHMWRQEQFDPDDFE</sequence>
<dbReference type="AlphaFoldDB" id="A0A1I7UTP3"/>
<evidence type="ECO:0000313" key="1">
    <source>
        <dbReference type="Proteomes" id="UP000095282"/>
    </source>
</evidence>
<protein>
    <submittedName>
        <fullName evidence="2">FBA_2 domain-containing protein</fullName>
    </submittedName>
</protein>
<dbReference type="Proteomes" id="UP000095282">
    <property type="component" value="Unplaced"/>
</dbReference>
<accession>A0A1I7UTP3</accession>
<evidence type="ECO:0000313" key="2">
    <source>
        <dbReference type="WBParaSite" id="Csp11.Scaffold630.g19245.t1"/>
    </source>
</evidence>
<proteinExistence type="predicted"/>